<organism evidence="14 15">
    <name type="scientific">Pseudokineococcus basanitobsidens</name>
    <dbReference type="NCBI Taxonomy" id="1926649"/>
    <lineage>
        <taxon>Bacteria</taxon>
        <taxon>Bacillati</taxon>
        <taxon>Actinomycetota</taxon>
        <taxon>Actinomycetes</taxon>
        <taxon>Kineosporiales</taxon>
        <taxon>Kineosporiaceae</taxon>
        <taxon>Pseudokineococcus</taxon>
    </lineage>
</organism>
<evidence type="ECO:0000256" key="1">
    <source>
        <dbReference type="ARBA" id="ARBA00001947"/>
    </source>
</evidence>
<evidence type="ECO:0000313" key="14">
    <source>
        <dbReference type="EMBL" id="MEJ5945319.1"/>
    </source>
</evidence>
<dbReference type="InterPro" id="IPR004387">
    <property type="entry name" value="Pept_M50_Zn"/>
</dbReference>
<dbReference type="CDD" id="cd23081">
    <property type="entry name" value="cpPDZ_EcRseP-like"/>
    <property type="match status" value="1"/>
</dbReference>
<keyword evidence="5 11" id="KW-0812">Transmembrane</keyword>
<comment type="similarity">
    <text evidence="3">Belongs to the peptidase M50B family.</text>
</comment>
<keyword evidence="8 11" id="KW-1133">Transmembrane helix</keyword>
<evidence type="ECO:0000256" key="7">
    <source>
        <dbReference type="ARBA" id="ARBA00022833"/>
    </source>
</evidence>
<evidence type="ECO:0000259" key="12">
    <source>
        <dbReference type="Pfam" id="PF02163"/>
    </source>
</evidence>
<name>A0ABU8RK12_9ACTN</name>
<evidence type="ECO:0000313" key="15">
    <source>
        <dbReference type="Proteomes" id="UP001387100"/>
    </source>
</evidence>
<evidence type="ECO:0000256" key="6">
    <source>
        <dbReference type="ARBA" id="ARBA00022801"/>
    </source>
</evidence>
<dbReference type="PANTHER" id="PTHR42837">
    <property type="entry name" value="REGULATOR OF SIGMA-E PROTEASE RSEP"/>
    <property type="match status" value="1"/>
</dbReference>
<evidence type="ECO:0000256" key="10">
    <source>
        <dbReference type="ARBA" id="ARBA00023136"/>
    </source>
</evidence>
<keyword evidence="7" id="KW-0862">Zinc</keyword>
<dbReference type="InterPro" id="IPR041489">
    <property type="entry name" value="PDZ_6"/>
</dbReference>
<comment type="cofactor">
    <cofactor evidence="1">
        <name>Zn(2+)</name>
        <dbReference type="ChEBI" id="CHEBI:29105"/>
    </cofactor>
</comment>
<feature type="domain" description="Peptidase M50" evidence="12">
    <location>
        <begin position="35"/>
        <end position="420"/>
    </location>
</feature>
<comment type="subcellular location">
    <subcellularLocation>
        <location evidence="2">Membrane</location>
        <topology evidence="2">Multi-pass membrane protein</topology>
    </subcellularLocation>
</comment>
<dbReference type="GO" id="GO:0006508">
    <property type="term" value="P:proteolysis"/>
    <property type="evidence" value="ECO:0007669"/>
    <property type="project" value="UniProtKB-KW"/>
</dbReference>
<dbReference type="Pfam" id="PF02163">
    <property type="entry name" value="Peptidase_M50"/>
    <property type="match status" value="1"/>
</dbReference>
<evidence type="ECO:0000256" key="5">
    <source>
        <dbReference type="ARBA" id="ARBA00022692"/>
    </source>
</evidence>
<comment type="caution">
    <text evidence="14">The sequence shown here is derived from an EMBL/GenBank/DDBJ whole genome shotgun (WGS) entry which is preliminary data.</text>
</comment>
<keyword evidence="4 14" id="KW-0645">Protease</keyword>
<keyword evidence="6" id="KW-0378">Hydrolase</keyword>
<feature type="transmembrane region" description="Helical" evidence="11">
    <location>
        <begin position="159"/>
        <end position="181"/>
    </location>
</feature>
<gene>
    <name evidence="14" type="ORF">WDZ17_08435</name>
</gene>
<evidence type="ECO:0000256" key="3">
    <source>
        <dbReference type="ARBA" id="ARBA00007931"/>
    </source>
</evidence>
<dbReference type="GO" id="GO:0008233">
    <property type="term" value="F:peptidase activity"/>
    <property type="evidence" value="ECO:0007669"/>
    <property type="project" value="UniProtKB-KW"/>
</dbReference>
<sequence>MTGGTVLAAATAGSGLTITWSVGTVVLAVVAVLVFALGLAASIALHEIGHLVPAKRFGVKVTQYMVGFGPTVWSRRRGETEYGVKGVPLGGYIRMLGMFPPHRGEDPSVVRESSTGIFQTMADDARRLSAEEVGPDDDHRVFWRLPVWKRVVVMLGGPAMNLLLAVALLGGVAVTAGTVVVPTTTVAVVQECVLPAGTGRDTCPEDAPPTPAAEAGLLAGDRLVSFDGRPVTGWDAVRDDIRDAAGRRVPLVVERDGREVTTTITPIATRVARVDEDGEVLLADDGRPLTEEVGFIGVRPEQVQPAQPLSDVPGVVLDAFTGTASVVVTLPVRMIDVAQAAFGDAPRDPDGPIGIVGVGRLSGEIAAIDQISSVDKVTGLVSIMGSLNMALFVFNLLPLLPLDGGHVAGALYEGARRRVAALRRRPDPGPFDVARLMPVAYVVGGLLVAMSVLLLYADIVRPISLLG</sequence>
<dbReference type="SUPFAM" id="SSF50156">
    <property type="entry name" value="PDZ domain-like"/>
    <property type="match status" value="1"/>
</dbReference>
<evidence type="ECO:0000256" key="2">
    <source>
        <dbReference type="ARBA" id="ARBA00004141"/>
    </source>
</evidence>
<evidence type="ECO:0000256" key="9">
    <source>
        <dbReference type="ARBA" id="ARBA00023049"/>
    </source>
</evidence>
<dbReference type="CDD" id="cd06163">
    <property type="entry name" value="S2P-M50_PDZ_RseP-like"/>
    <property type="match status" value="1"/>
</dbReference>
<accession>A0ABU8RK12</accession>
<dbReference type="InterPro" id="IPR036034">
    <property type="entry name" value="PDZ_sf"/>
</dbReference>
<evidence type="ECO:0000259" key="13">
    <source>
        <dbReference type="Pfam" id="PF17820"/>
    </source>
</evidence>
<protein>
    <submittedName>
        <fullName evidence="14">Site-2 protease family protein</fullName>
    </submittedName>
</protein>
<reference evidence="14 15" key="1">
    <citation type="journal article" date="2017" name="Int. J. Syst. Evol. Microbiol.">
        <title>Pseudokineococcus basanitobsidens sp. nov., isolated from volcanic rock.</title>
        <authorList>
            <person name="Lee D.W."/>
            <person name="Park M.Y."/>
            <person name="Kim J.J."/>
            <person name="Kim B.S."/>
        </authorList>
    </citation>
    <scope>NUCLEOTIDE SEQUENCE [LARGE SCALE GENOMIC DNA]</scope>
    <source>
        <strain evidence="14 15">DSM 103726</strain>
    </source>
</reference>
<feature type="transmembrane region" description="Helical" evidence="11">
    <location>
        <begin position="389"/>
        <end position="412"/>
    </location>
</feature>
<keyword evidence="15" id="KW-1185">Reference proteome</keyword>
<dbReference type="Gene3D" id="2.30.42.10">
    <property type="match status" value="1"/>
</dbReference>
<evidence type="ECO:0000256" key="11">
    <source>
        <dbReference type="SAM" id="Phobius"/>
    </source>
</evidence>
<evidence type="ECO:0000256" key="8">
    <source>
        <dbReference type="ARBA" id="ARBA00022989"/>
    </source>
</evidence>
<dbReference type="InterPro" id="IPR008915">
    <property type="entry name" value="Peptidase_M50"/>
</dbReference>
<feature type="transmembrane region" description="Helical" evidence="11">
    <location>
        <begin position="25"/>
        <end position="46"/>
    </location>
</feature>
<dbReference type="Pfam" id="PF17820">
    <property type="entry name" value="PDZ_6"/>
    <property type="match status" value="1"/>
</dbReference>
<feature type="transmembrane region" description="Helical" evidence="11">
    <location>
        <begin position="433"/>
        <end position="457"/>
    </location>
</feature>
<feature type="domain" description="PDZ" evidence="13">
    <location>
        <begin position="210"/>
        <end position="255"/>
    </location>
</feature>
<proteinExistence type="inferred from homology"/>
<dbReference type="PANTHER" id="PTHR42837:SF2">
    <property type="entry name" value="MEMBRANE METALLOPROTEASE ARASP2, CHLOROPLASTIC-RELATED"/>
    <property type="match status" value="1"/>
</dbReference>
<keyword evidence="9" id="KW-0482">Metalloprotease</keyword>
<dbReference type="Proteomes" id="UP001387100">
    <property type="component" value="Unassembled WGS sequence"/>
</dbReference>
<dbReference type="EMBL" id="JBBIAA010000007">
    <property type="protein sequence ID" value="MEJ5945319.1"/>
    <property type="molecule type" value="Genomic_DNA"/>
</dbReference>
<keyword evidence="10 11" id="KW-0472">Membrane</keyword>
<evidence type="ECO:0000256" key="4">
    <source>
        <dbReference type="ARBA" id="ARBA00022670"/>
    </source>
</evidence>